<evidence type="ECO:0000256" key="2">
    <source>
        <dbReference type="ARBA" id="ARBA00004936"/>
    </source>
</evidence>
<feature type="region of interest" description="Disordered" evidence="7">
    <location>
        <begin position="223"/>
        <end position="244"/>
    </location>
</feature>
<evidence type="ECO:0000259" key="9">
    <source>
        <dbReference type="Pfam" id="PF00884"/>
    </source>
</evidence>
<evidence type="ECO:0000256" key="5">
    <source>
        <dbReference type="ARBA" id="ARBA00022989"/>
    </source>
</evidence>
<reference evidence="10 11" key="1">
    <citation type="submission" date="2021-10" db="EMBL/GenBank/DDBJ databases">
        <title>Collection of gut derived symbiotic bacterial strains cultured from healthy donors.</title>
        <authorList>
            <person name="Lin H."/>
            <person name="Littmann E."/>
            <person name="Kohout C."/>
            <person name="Pamer E.G."/>
        </authorList>
    </citation>
    <scope>NUCLEOTIDE SEQUENCE [LARGE SCALE GENOMIC DNA]</scope>
    <source>
        <strain evidence="10 11">DFI.1.165</strain>
    </source>
</reference>
<name>A0ABS8DHT3_9FIRM</name>
<dbReference type="Gene3D" id="3.30.1120.170">
    <property type="match status" value="1"/>
</dbReference>
<comment type="pathway">
    <text evidence="2">Cell wall biogenesis; lipoteichoic acid biosynthesis.</text>
</comment>
<evidence type="ECO:0000313" key="11">
    <source>
        <dbReference type="Proteomes" id="UP001299546"/>
    </source>
</evidence>
<evidence type="ECO:0000256" key="1">
    <source>
        <dbReference type="ARBA" id="ARBA00004651"/>
    </source>
</evidence>
<accession>A0ABS8DHT3</accession>
<feature type="transmembrane region" description="Helical" evidence="8">
    <location>
        <begin position="41"/>
        <end position="61"/>
    </location>
</feature>
<feature type="transmembrane region" description="Helical" evidence="8">
    <location>
        <begin position="151"/>
        <end position="171"/>
    </location>
</feature>
<protein>
    <submittedName>
        <fullName evidence="10">LTA synthase family protein</fullName>
    </submittedName>
</protein>
<feature type="transmembrane region" description="Helical" evidence="8">
    <location>
        <begin position="118"/>
        <end position="139"/>
    </location>
</feature>
<feature type="domain" description="Sulfatase N-terminal" evidence="9">
    <location>
        <begin position="293"/>
        <end position="581"/>
    </location>
</feature>
<keyword evidence="3" id="KW-1003">Cell membrane</keyword>
<dbReference type="RefSeq" id="WP_066733067.1">
    <property type="nucleotide sequence ID" value="NZ_JAJCIQ010000008.1"/>
</dbReference>
<keyword evidence="6 8" id="KW-0472">Membrane</keyword>
<feature type="transmembrane region" description="Helical" evidence="8">
    <location>
        <begin position="12"/>
        <end position="35"/>
    </location>
</feature>
<organism evidence="10 11">
    <name type="scientific">Bariatricus massiliensis</name>
    <dbReference type="NCBI Taxonomy" id="1745713"/>
    <lineage>
        <taxon>Bacteria</taxon>
        <taxon>Bacillati</taxon>
        <taxon>Bacillota</taxon>
        <taxon>Clostridia</taxon>
        <taxon>Lachnospirales</taxon>
        <taxon>Lachnospiraceae</taxon>
        <taxon>Bariatricus</taxon>
    </lineage>
</organism>
<evidence type="ECO:0000256" key="8">
    <source>
        <dbReference type="SAM" id="Phobius"/>
    </source>
</evidence>
<keyword evidence="11" id="KW-1185">Reference proteome</keyword>
<dbReference type="CDD" id="cd16015">
    <property type="entry name" value="LTA_synthase"/>
    <property type="match status" value="1"/>
</dbReference>
<proteinExistence type="predicted"/>
<dbReference type="SUPFAM" id="SSF53649">
    <property type="entry name" value="Alkaline phosphatase-like"/>
    <property type="match status" value="1"/>
</dbReference>
<dbReference type="Pfam" id="PF00884">
    <property type="entry name" value="Sulfatase"/>
    <property type="match status" value="1"/>
</dbReference>
<feature type="transmembrane region" description="Helical" evidence="8">
    <location>
        <begin position="68"/>
        <end position="90"/>
    </location>
</feature>
<sequence length="666" mass="75304">MIHQPRFKFRFYSVFYIPLFLLYMEVIFHAAVFGVRSFLNLPGIFLILGLGLFLGLVISLFPERPQYILIWIVQILAVFLFCAEIIYYSVFQQFLAPFSMLGVAGQALDFMDVILKNIGLKLAVLLLFLLPLILYGIFGRRKITWHRIDKLEVLPLMAACVLLHGGALLLLHTGSHSLYSNYDIYYHNVSSDMTAEAFGVCAMTRLDGKYALFGAPSKTLAVSSTTPETAAPETSVPEQEEQQIDTSPNILNIDFDEITANAPNGNVVQLTQYFQSQLPSRKNEYTGMFEGYNVIFITAEGFSKYAIDETRTPTLYKLTNEGFVFQHYYTPPWYASTSDGEYANLTGLLPTDGRVSLKETGTRQSNMYFTLGRRLSALGYAANAYHNNSYTYYGRDLSHPNMRYNWHGTGNWFQPETNDAGYELWPQSDVQLIAQSVEDYIHSEPFLTYYMSVSGHMMYEFESNCMSARNKDAVADLPYSDTAKGYLASQLELEKALTLLLQTLEENGLADHTLIVLGADHIPYNDVDVLNELAGHELESEFELYENSLIIWSGSMEAPVTVEKYCYDVDILPTISNLLGIPYDSRLLIGQDILSDSEQLVCFPDRSFISGKCFYNAATGAVTPLGEEEVSNEYIENMSAIVYNKFSVSEMILDEDYYQYLNGSFD</sequence>
<dbReference type="PANTHER" id="PTHR47371:SF3">
    <property type="entry name" value="PHOSPHOGLYCEROL TRANSFERASE I"/>
    <property type="match status" value="1"/>
</dbReference>
<dbReference type="InterPro" id="IPR000917">
    <property type="entry name" value="Sulfatase_N"/>
</dbReference>
<evidence type="ECO:0000256" key="7">
    <source>
        <dbReference type="SAM" id="MobiDB-lite"/>
    </source>
</evidence>
<comment type="subcellular location">
    <subcellularLocation>
        <location evidence="1">Cell membrane</location>
        <topology evidence="1">Multi-pass membrane protein</topology>
    </subcellularLocation>
</comment>
<gene>
    <name evidence="10" type="ORF">LIZ65_11860</name>
</gene>
<dbReference type="Gene3D" id="3.40.720.10">
    <property type="entry name" value="Alkaline Phosphatase, subunit A"/>
    <property type="match status" value="1"/>
</dbReference>
<evidence type="ECO:0000256" key="6">
    <source>
        <dbReference type="ARBA" id="ARBA00023136"/>
    </source>
</evidence>
<keyword evidence="4 8" id="KW-0812">Transmembrane</keyword>
<comment type="caution">
    <text evidence="10">The sequence shown here is derived from an EMBL/GenBank/DDBJ whole genome shotgun (WGS) entry which is preliminary data.</text>
</comment>
<dbReference type="EMBL" id="JAJCIS010000007">
    <property type="protein sequence ID" value="MCB7387988.1"/>
    <property type="molecule type" value="Genomic_DNA"/>
</dbReference>
<dbReference type="Proteomes" id="UP001299546">
    <property type="component" value="Unassembled WGS sequence"/>
</dbReference>
<evidence type="ECO:0000256" key="4">
    <source>
        <dbReference type="ARBA" id="ARBA00022692"/>
    </source>
</evidence>
<evidence type="ECO:0000256" key="3">
    <source>
        <dbReference type="ARBA" id="ARBA00022475"/>
    </source>
</evidence>
<dbReference type="InterPro" id="IPR050448">
    <property type="entry name" value="OpgB/LTA_synthase_biosynth"/>
</dbReference>
<evidence type="ECO:0000313" key="10">
    <source>
        <dbReference type="EMBL" id="MCB7387988.1"/>
    </source>
</evidence>
<dbReference type="PANTHER" id="PTHR47371">
    <property type="entry name" value="LIPOTEICHOIC ACID SYNTHASE"/>
    <property type="match status" value="1"/>
</dbReference>
<keyword evidence="5 8" id="KW-1133">Transmembrane helix</keyword>
<dbReference type="InterPro" id="IPR017850">
    <property type="entry name" value="Alkaline_phosphatase_core_sf"/>
</dbReference>